<name>M5TSY1_9BACT</name>
<dbReference type="SUPFAM" id="SSF53756">
    <property type="entry name" value="UDP-Glycosyltransferase/glycogen phosphorylase"/>
    <property type="match status" value="1"/>
</dbReference>
<sequence length="411" mass="46672">MKWLIVEDALKNRKGHWLEYISTFQSGLKALGHEVTILSDRSADDFIASQHDIHPVLPESIWDRMGDNAGRLTRYLRVPTHAWNTNRAVKRWIKHQAAPDLIFVPTVLVHHLLGWWRLYQSTIRHSDTKLLLFFPNTPLTYNDETGQAMLGQDPTARLFGWLIGQLAEGVRSGQVILGVETHSMRDALSEVTGVPFTYLPHPVESNEIAPQEATTDNQSLHFGCYGAARHEKGSDLLQAAIRKHLDQHPDSDSRFSIQWLGDFHDANGNLISPDPTLLADERVTYIREYFGDGGYDRQLDETDVMLLPYREPYRYRVSRVVIEAMVRGMPVIATQQTTLWEQTEQFGAGVACELNHADSLCLAISDIESRAHHFKTLANHQSQLARRHFSVDQFVRMVAACDSAIRETEAT</sequence>
<dbReference type="Proteomes" id="UP000011885">
    <property type="component" value="Unassembled WGS sequence"/>
</dbReference>
<dbReference type="Gene3D" id="3.40.50.2000">
    <property type="entry name" value="Glycogen Phosphorylase B"/>
    <property type="match status" value="2"/>
</dbReference>
<organism evidence="1 2">
    <name type="scientific">Rhodopirellula sallentina SM41</name>
    <dbReference type="NCBI Taxonomy" id="1263870"/>
    <lineage>
        <taxon>Bacteria</taxon>
        <taxon>Pseudomonadati</taxon>
        <taxon>Planctomycetota</taxon>
        <taxon>Planctomycetia</taxon>
        <taxon>Pirellulales</taxon>
        <taxon>Pirellulaceae</taxon>
        <taxon>Rhodopirellula</taxon>
    </lineage>
</organism>
<comment type="caution">
    <text evidence="1">The sequence shown here is derived from an EMBL/GenBank/DDBJ whole genome shotgun (WGS) entry which is preliminary data.</text>
</comment>
<dbReference type="RefSeq" id="WP_008688080.1">
    <property type="nucleotide sequence ID" value="NZ_ANOH01000442.1"/>
</dbReference>
<evidence type="ECO:0000313" key="2">
    <source>
        <dbReference type="Proteomes" id="UP000011885"/>
    </source>
</evidence>
<accession>M5TSY1</accession>
<proteinExistence type="predicted"/>
<dbReference type="AlphaFoldDB" id="M5TSY1"/>
<reference evidence="1 2" key="1">
    <citation type="journal article" date="2013" name="Mar. Genomics">
        <title>Expression of sulfatases in Rhodopirellula baltica and the diversity of sulfatases in the genus Rhodopirellula.</title>
        <authorList>
            <person name="Wegner C.E."/>
            <person name="Richter-Heitmann T."/>
            <person name="Klindworth A."/>
            <person name="Klockow C."/>
            <person name="Richter M."/>
            <person name="Achstetter T."/>
            <person name="Glockner F.O."/>
            <person name="Harder J."/>
        </authorList>
    </citation>
    <scope>NUCLEOTIDE SEQUENCE [LARGE SCALE GENOMIC DNA]</scope>
    <source>
        <strain evidence="1 2">SM41</strain>
    </source>
</reference>
<dbReference type="PATRIC" id="fig|1263870.3.peg.6662"/>
<dbReference type="OrthoDB" id="269113at2"/>
<dbReference type="EMBL" id="ANOH01000442">
    <property type="protein sequence ID" value="EMI52260.1"/>
    <property type="molecule type" value="Genomic_DNA"/>
</dbReference>
<protein>
    <submittedName>
        <fullName evidence="1">Uncharacterized protein</fullName>
    </submittedName>
</protein>
<keyword evidence="2" id="KW-1185">Reference proteome</keyword>
<gene>
    <name evidence="1" type="ORF">RSSM_06288</name>
</gene>
<evidence type="ECO:0000313" key="1">
    <source>
        <dbReference type="EMBL" id="EMI52260.1"/>
    </source>
</evidence>
<dbReference type="Pfam" id="PF13692">
    <property type="entry name" value="Glyco_trans_1_4"/>
    <property type="match status" value="1"/>
</dbReference>